<dbReference type="Gene3D" id="3.40.50.150">
    <property type="entry name" value="Vaccinia Virus protein VP39"/>
    <property type="match status" value="1"/>
</dbReference>
<dbReference type="InterPro" id="IPR003356">
    <property type="entry name" value="DNA_methylase_A-5"/>
</dbReference>
<dbReference type="RefSeq" id="WP_069330293.1">
    <property type="nucleotide sequence ID" value="NZ_MABH01000028.1"/>
</dbReference>
<dbReference type="Pfam" id="PF02384">
    <property type="entry name" value="N6_Mtase"/>
    <property type="match status" value="1"/>
</dbReference>
<accession>A0ABX5J9F1</accession>
<dbReference type="SUPFAM" id="SSF53335">
    <property type="entry name" value="S-adenosyl-L-methionine-dependent methyltransferases"/>
    <property type="match status" value="1"/>
</dbReference>
<feature type="domain" description="Type I restriction enzyme R protein N-terminal" evidence="3">
    <location>
        <begin position="52"/>
        <end position="160"/>
    </location>
</feature>
<dbReference type="PANTHER" id="PTHR42998">
    <property type="entry name" value="TYPE I RESTRICTION ENZYME HINDVIIP M PROTEIN-RELATED"/>
    <property type="match status" value="1"/>
</dbReference>
<comment type="caution">
    <text evidence="4">The sequence shown here is derived from an EMBL/GenBank/DDBJ whole genome shotgun (WGS) entry which is preliminary data.</text>
</comment>
<dbReference type="Pfam" id="PF13588">
    <property type="entry name" value="HSDR_N_2"/>
    <property type="match status" value="1"/>
</dbReference>
<dbReference type="PANTHER" id="PTHR42998:SF1">
    <property type="entry name" value="TYPE I RESTRICTION ENZYME HINDI METHYLASE SUBUNIT"/>
    <property type="match status" value="1"/>
</dbReference>
<evidence type="ECO:0000313" key="4">
    <source>
        <dbReference type="EMBL" id="PTM77189.1"/>
    </source>
</evidence>
<gene>
    <name evidence="4" type="ORF">C8J29_106115</name>
</gene>
<proteinExistence type="inferred from homology"/>
<organism evidence="4 5">
    <name type="scientific">Cereibacter johrii</name>
    <dbReference type="NCBI Taxonomy" id="445629"/>
    <lineage>
        <taxon>Bacteria</taxon>
        <taxon>Pseudomonadati</taxon>
        <taxon>Pseudomonadota</taxon>
        <taxon>Alphaproteobacteria</taxon>
        <taxon>Rhodobacterales</taxon>
        <taxon>Paracoccaceae</taxon>
        <taxon>Cereibacter</taxon>
    </lineage>
</organism>
<evidence type="ECO:0000256" key="1">
    <source>
        <dbReference type="ARBA" id="ARBA00006594"/>
    </source>
</evidence>
<dbReference type="EMBL" id="PZZW01000006">
    <property type="protein sequence ID" value="PTM77189.1"/>
    <property type="molecule type" value="Genomic_DNA"/>
</dbReference>
<evidence type="ECO:0000259" key="3">
    <source>
        <dbReference type="Pfam" id="PF13588"/>
    </source>
</evidence>
<comment type="similarity">
    <text evidence="1">Belongs to the N(4)/N(6)-methyltransferase family.</text>
</comment>
<protein>
    <submittedName>
        <fullName evidence="4">Type I restriction enzyme M protein</fullName>
    </submittedName>
</protein>
<evidence type="ECO:0000313" key="5">
    <source>
        <dbReference type="Proteomes" id="UP000240800"/>
    </source>
</evidence>
<evidence type="ECO:0000259" key="2">
    <source>
        <dbReference type="Pfam" id="PF02384"/>
    </source>
</evidence>
<keyword evidence="5" id="KW-1185">Reference proteome</keyword>
<sequence length="679" mass="78049">MNKVSAEFNEFVLFSKEDVEALEARIVYKDVRGKQVPFVTCLVRGKEVQLKPEERNRQLWLHRLIFKLKYPSSKIAVEYPITFGRDSSKRADIVVFDADRATVPYIIVEVKQVKYKDGKEQLRSYAHATGAPLAVWSDGILSEVWHRKNPNYFMPIHELPRADQTIEDVVDQPWTIQTLIDLEEDRVKEGKFARSLRDLIEDMEDEVLANAGVDVFEEVFKLIFTKLHDEMNSHRLGNALRFRNQNTAAQLKVAIQNLFDEAKKKWPGVFLDDERIRLSADHLQVCVGSLEEWKLFNSNLDVIDDAFEYLVSKSSKGEKGQYFTPRWVIDMCVKMMNPREGETVIDTACGSAGFTVHSMFHVWRQIMRTLGREESHLFTMEAKPDRCKDYVRDNVFAIDFDEKSVRVSRCLNLIAGDGETNVLHMNTLDWTKWDETAKQNEWLDTYGDGWRRLRKLRVKGKGEAADSPSYRSFGFDVLMANPPFAGDIKQSDMLAPYDLAHKKDGKLEKAVARDLLFIERNLDFLKPGGRMAVVLPQGRFNNSSDQRLREFIMERCRILAVVGLHPNTFKPHTGTKTSVLLVQKWNDDAAKGPLCPKVEDYDIFFATQKVESVDNSGRKVYRKNADGTFMRDTHGHFVVSHDLFNHDGLTEDGIAEAFEEFARKEGFSFFRNAPSTKAA</sequence>
<dbReference type="InterPro" id="IPR029464">
    <property type="entry name" value="HSDR_N"/>
</dbReference>
<dbReference type="Proteomes" id="UP000240800">
    <property type="component" value="Unassembled WGS sequence"/>
</dbReference>
<name>A0ABX5J9F1_9RHOB</name>
<reference evidence="4 5" key="1">
    <citation type="submission" date="2018-04" db="EMBL/GenBank/DDBJ databases">
        <title>Genomic Encyclopedia of Type Strains, Phase III (KMG-III): the genomes of soil and plant-associated and newly described type strains.</title>
        <authorList>
            <person name="Whitman W."/>
        </authorList>
    </citation>
    <scope>NUCLEOTIDE SEQUENCE [LARGE SCALE GENOMIC DNA]</scope>
    <source>
        <strain evidence="4 5">JA192</strain>
    </source>
</reference>
<feature type="domain" description="DNA methylase adenine-specific" evidence="2">
    <location>
        <begin position="300"/>
        <end position="599"/>
    </location>
</feature>
<dbReference type="PRINTS" id="PR00507">
    <property type="entry name" value="N12N6MTFRASE"/>
</dbReference>
<dbReference type="InterPro" id="IPR029063">
    <property type="entry name" value="SAM-dependent_MTases_sf"/>
</dbReference>
<dbReference type="InterPro" id="IPR052916">
    <property type="entry name" value="Type-I_RE_MTase_Subunit"/>
</dbReference>